<dbReference type="Pfam" id="PF12771">
    <property type="entry name" value="SusD-like_2"/>
    <property type="match status" value="1"/>
</dbReference>
<name>A0AAP2D646_9BACT</name>
<protein>
    <submittedName>
        <fullName evidence="2">SusD/RagB family nutrient-binding outer membrane lipoprotein</fullName>
    </submittedName>
</protein>
<keyword evidence="3" id="KW-1185">Reference proteome</keyword>
<dbReference type="PROSITE" id="PS51257">
    <property type="entry name" value="PROKAR_LIPOPROTEIN"/>
    <property type="match status" value="1"/>
</dbReference>
<reference evidence="2 3" key="1">
    <citation type="submission" date="2021-05" db="EMBL/GenBank/DDBJ databases">
        <title>A Polyphasic approach of four new species of the genus Ohtaekwangia: Ohtaekwangia histidinii sp. nov., Ohtaekwangia cretensis sp. nov., Ohtaekwangia indiensis sp. nov., Ohtaekwangia reichenbachii sp. nov. from diverse environment.</title>
        <authorList>
            <person name="Octaviana S."/>
        </authorList>
    </citation>
    <scope>NUCLEOTIDE SEQUENCE [LARGE SCALE GENOMIC DNA]</scope>
    <source>
        <strain evidence="2 3">PWU37</strain>
    </source>
</reference>
<feature type="signal peptide" evidence="1">
    <location>
        <begin position="1"/>
        <end position="22"/>
    </location>
</feature>
<dbReference type="AlphaFoldDB" id="A0AAP2D646"/>
<evidence type="ECO:0000256" key="1">
    <source>
        <dbReference type="SAM" id="SignalP"/>
    </source>
</evidence>
<dbReference type="SUPFAM" id="SSF48452">
    <property type="entry name" value="TPR-like"/>
    <property type="match status" value="1"/>
</dbReference>
<organism evidence="2 3">
    <name type="scientific">Dawidia soli</name>
    <dbReference type="NCBI Taxonomy" id="2782352"/>
    <lineage>
        <taxon>Bacteria</taxon>
        <taxon>Pseudomonadati</taxon>
        <taxon>Bacteroidota</taxon>
        <taxon>Cytophagia</taxon>
        <taxon>Cytophagales</taxon>
        <taxon>Chryseotaleaceae</taxon>
        <taxon>Dawidia</taxon>
    </lineage>
</organism>
<feature type="chain" id="PRO_5042959850" evidence="1">
    <location>
        <begin position="23"/>
        <end position="491"/>
    </location>
</feature>
<gene>
    <name evidence="2" type="ORF">KK078_04340</name>
</gene>
<dbReference type="InterPro" id="IPR011990">
    <property type="entry name" value="TPR-like_helical_dom_sf"/>
</dbReference>
<dbReference type="InterPro" id="IPR041662">
    <property type="entry name" value="SusD-like_2"/>
</dbReference>
<dbReference type="Proteomes" id="UP001319180">
    <property type="component" value="Unassembled WGS sequence"/>
</dbReference>
<keyword evidence="2" id="KW-0449">Lipoprotein</keyword>
<dbReference type="EMBL" id="JAHESC010000004">
    <property type="protein sequence ID" value="MBT1685769.1"/>
    <property type="molecule type" value="Genomic_DNA"/>
</dbReference>
<dbReference type="RefSeq" id="WP_254089021.1">
    <property type="nucleotide sequence ID" value="NZ_JAHESC010000004.1"/>
</dbReference>
<comment type="caution">
    <text evidence="2">The sequence shown here is derived from an EMBL/GenBank/DDBJ whole genome shotgun (WGS) entry which is preliminary data.</text>
</comment>
<proteinExistence type="predicted"/>
<evidence type="ECO:0000313" key="2">
    <source>
        <dbReference type="EMBL" id="MBT1685769.1"/>
    </source>
</evidence>
<keyword evidence="1" id="KW-0732">Signal</keyword>
<accession>A0AAP2D646</accession>
<evidence type="ECO:0000313" key="3">
    <source>
        <dbReference type="Proteomes" id="UP001319180"/>
    </source>
</evidence>
<dbReference type="Gene3D" id="1.25.40.390">
    <property type="match status" value="1"/>
</dbReference>
<sequence length="491" mass="54434">MKKIAIFLTACTAALASCSDFLDVNEDPNNAPTNTPALALPAGIASAGARLGSNYNIMGGMWVQYWAQNNGSNQYKNFDAYIVQQSTLNPDFNELYSGSLRDLEYARTESKKTGDWNIYLMSTVMQSYVYQMLADIYDEIPFDEALQGNVVQHPHFRPGQQVYDSLIVRIDDALGRDFDASTNTDPGKQDLLFSGDVDRWIQFANTLKLKIYLRQIYARPAVAQSGIEALYTGGANFLTTSATMSQFDNVENKSNPLYEADRRKLNTGENIKASKTFMDFLTINDDTLRREKLFNEGAKGFRGIEQGNFGASTVQIVPNDISTAMIGPTDTLYFMSLSEVLFLQAEVAARGMGPGTGAAQGLYETGIQVAFERLGIATGAEDYYDGGPYDYPNGTLEENLKAIAVQKWAALAGIEGLEAFFERNRLGYPEFKGLNYDDEGYEPGDLVYPIGGVTGVGNYPKRLLFPETERNRNPNTPPQVPITTKVWWDKK</sequence>